<name>A0A1B6BYY1_9HEMI</name>
<sequence>MWNKLHSIFEQKSTVSVHLLQQRFLNYKYDGEDISTLFSKIEEMVNQLKSLGETVSDKMIMTKVLMSIPDRFNHFISAWESVPTKKQTLDNLSSRLLIEEERLGNRSEESTKVALT</sequence>
<dbReference type="AlphaFoldDB" id="A0A1B6BYY1"/>
<proteinExistence type="predicted"/>
<organism evidence="1">
    <name type="scientific">Clastoptera arizonana</name>
    <name type="common">Arizona spittle bug</name>
    <dbReference type="NCBI Taxonomy" id="38151"/>
    <lineage>
        <taxon>Eukaryota</taxon>
        <taxon>Metazoa</taxon>
        <taxon>Ecdysozoa</taxon>
        <taxon>Arthropoda</taxon>
        <taxon>Hexapoda</taxon>
        <taxon>Insecta</taxon>
        <taxon>Pterygota</taxon>
        <taxon>Neoptera</taxon>
        <taxon>Paraneoptera</taxon>
        <taxon>Hemiptera</taxon>
        <taxon>Auchenorrhyncha</taxon>
        <taxon>Cercopoidea</taxon>
        <taxon>Clastopteridae</taxon>
        <taxon>Clastoptera</taxon>
    </lineage>
</organism>
<dbReference type="Pfam" id="PF14223">
    <property type="entry name" value="Retrotran_gag_2"/>
    <property type="match status" value="1"/>
</dbReference>
<dbReference type="EMBL" id="GEDC01030816">
    <property type="protein sequence ID" value="JAS06482.1"/>
    <property type="molecule type" value="Transcribed_RNA"/>
</dbReference>
<accession>A0A1B6BYY1</accession>
<gene>
    <name evidence="1" type="ORF">g.3538</name>
</gene>
<evidence type="ECO:0008006" key="2">
    <source>
        <dbReference type="Google" id="ProtNLM"/>
    </source>
</evidence>
<protein>
    <recommendedName>
        <fullName evidence="2">Copia protein</fullName>
    </recommendedName>
</protein>
<reference evidence="1" key="1">
    <citation type="submission" date="2015-12" db="EMBL/GenBank/DDBJ databases">
        <title>De novo transcriptome assembly of four potential Pierce s Disease insect vectors from Arizona vineyards.</title>
        <authorList>
            <person name="Tassone E.E."/>
        </authorList>
    </citation>
    <scope>NUCLEOTIDE SEQUENCE</scope>
</reference>
<evidence type="ECO:0000313" key="1">
    <source>
        <dbReference type="EMBL" id="JAS06482.1"/>
    </source>
</evidence>